<evidence type="ECO:0000259" key="2">
    <source>
        <dbReference type="PROSITE" id="PS51767"/>
    </source>
</evidence>
<name>A0A9Q0F691_9ROSI</name>
<dbReference type="AlphaFoldDB" id="A0A9Q0F691"/>
<dbReference type="InterPro" id="IPR032861">
    <property type="entry name" value="TAXi_N"/>
</dbReference>
<evidence type="ECO:0000313" key="4">
    <source>
        <dbReference type="Proteomes" id="UP001141552"/>
    </source>
</evidence>
<dbReference type="SUPFAM" id="SSF50630">
    <property type="entry name" value="Acid proteases"/>
    <property type="match status" value="1"/>
</dbReference>
<dbReference type="GO" id="GO:0006508">
    <property type="term" value="P:proteolysis"/>
    <property type="evidence" value="ECO:0007669"/>
    <property type="project" value="InterPro"/>
</dbReference>
<gene>
    <name evidence="3" type="ORF">Tsubulata_001191</name>
</gene>
<dbReference type="PANTHER" id="PTHR13683:SF679">
    <property type="entry name" value="ASPARTYL PROTEASE FAMILY PROTEIN 2"/>
    <property type="match status" value="1"/>
</dbReference>
<dbReference type="Gene3D" id="2.40.70.10">
    <property type="entry name" value="Acid Proteases"/>
    <property type="match status" value="2"/>
</dbReference>
<evidence type="ECO:0000313" key="3">
    <source>
        <dbReference type="EMBL" id="KAJ4825698.1"/>
    </source>
</evidence>
<feature type="non-terminal residue" evidence="3">
    <location>
        <position position="1"/>
    </location>
</feature>
<dbReference type="Pfam" id="PF14543">
    <property type="entry name" value="TAXi_N"/>
    <property type="match status" value="1"/>
</dbReference>
<keyword evidence="4" id="KW-1185">Reference proteome</keyword>
<dbReference type="OrthoDB" id="1107592at2759"/>
<organism evidence="3 4">
    <name type="scientific">Turnera subulata</name>
    <dbReference type="NCBI Taxonomy" id="218843"/>
    <lineage>
        <taxon>Eukaryota</taxon>
        <taxon>Viridiplantae</taxon>
        <taxon>Streptophyta</taxon>
        <taxon>Embryophyta</taxon>
        <taxon>Tracheophyta</taxon>
        <taxon>Spermatophyta</taxon>
        <taxon>Magnoliopsida</taxon>
        <taxon>eudicotyledons</taxon>
        <taxon>Gunneridae</taxon>
        <taxon>Pentapetalae</taxon>
        <taxon>rosids</taxon>
        <taxon>fabids</taxon>
        <taxon>Malpighiales</taxon>
        <taxon>Passifloraceae</taxon>
        <taxon>Turnera</taxon>
    </lineage>
</organism>
<accession>A0A9Q0F691</accession>
<reference evidence="3" key="1">
    <citation type="submission" date="2022-02" db="EMBL/GenBank/DDBJ databases">
        <authorList>
            <person name="Henning P.M."/>
            <person name="McCubbin A.G."/>
            <person name="Shore J.S."/>
        </authorList>
    </citation>
    <scope>NUCLEOTIDE SEQUENCE</scope>
    <source>
        <strain evidence="3">F60SS</strain>
        <tissue evidence="3">Leaves</tissue>
    </source>
</reference>
<comment type="similarity">
    <text evidence="1">Belongs to the peptidase A1 family.</text>
</comment>
<dbReference type="GO" id="GO:0004190">
    <property type="term" value="F:aspartic-type endopeptidase activity"/>
    <property type="evidence" value="ECO:0007669"/>
    <property type="project" value="InterPro"/>
</dbReference>
<dbReference type="InterPro" id="IPR001461">
    <property type="entry name" value="Aspartic_peptidase_A1"/>
</dbReference>
<dbReference type="EMBL" id="JAKUCV010006825">
    <property type="protein sequence ID" value="KAJ4825698.1"/>
    <property type="molecule type" value="Genomic_DNA"/>
</dbReference>
<dbReference type="InterPro" id="IPR021109">
    <property type="entry name" value="Peptidase_aspartic_dom_sf"/>
</dbReference>
<dbReference type="Proteomes" id="UP001141552">
    <property type="component" value="Unassembled WGS sequence"/>
</dbReference>
<feature type="domain" description="Peptidase A1" evidence="2">
    <location>
        <begin position="9"/>
        <end position="256"/>
    </location>
</feature>
<proteinExistence type="inferred from homology"/>
<dbReference type="PANTHER" id="PTHR13683">
    <property type="entry name" value="ASPARTYL PROTEASES"/>
    <property type="match status" value="1"/>
</dbReference>
<sequence length="256" mass="29046">GEMFGAPEFIIRIGMGSPPCYQYLVFDTGGDLLWFQCQPCIHCYSQFNTIYDSKKLNKYREASCLNTNANFYKTNIVARINNVYTRWVIGIGIPCTISNATFGCGYKNKGTFLNFAGILGFGGGDLSFIGNVEGKGTNFRKSISIEQHRQGRSCFRHINFSDRLAYDTFRDAFIAKKQHIPRVHKISLFDTCYNVIFVHYHMLPNVSLHFAGGPVLVLMANNILVEAALCNRRRFRSPLMDKWVALVLDLKIVSHN</sequence>
<protein>
    <recommendedName>
        <fullName evidence="2">Peptidase A1 domain-containing protein</fullName>
    </recommendedName>
</protein>
<comment type="caution">
    <text evidence="3">The sequence shown here is derived from an EMBL/GenBank/DDBJ whole genome shotgun (WGS) entry which is preliminary data.</text>
</comment>
<reference evidence="3" key="2">
    <citation type="journal article" date="2023" name="Plants (Basel)">
        <title>Annotation of the Turnera subulata (Passifloraceae) Draft Genome Reveals the S-Locus Evolved after the Divergence of Turneroideae from Passifloroideae in a Stepwise Manner.</title>
        <authorList>
            <person name="Henning P.M."/>
            <person name="Roalson E.H."/>
            <person name="Mir W."/>
            <person name="McCubbin A.G."/>
            <person name="Shore J.S."/>
        </authorList>
    </citation>
    <scope>NUCLEOTIDE SEQUENCE</scope>
    <source>
        <strain evidence="3">F60SS</strain>
    </source>
</reference>
<dbReference type="PROSITE" id="PS51767">
    <property type="entry name" value="PEPTIDASE_A1"/>
    <property type="match status" value="1"/>
</dbReference>
<evidence type="ECO:0000256" key="1">
    <source>
        <dbReference type="ARBA" id="ARBA00007447"/>
    </source>
</evidence>
<dbReference type="InterPro" id="IPR033121">
    <property type="entry name" value="PEPTIDASE_A1"/>
</dbReference>